<evidence type="ECO:0000313" key="2">
    <source>
        <dbReference type="EMBL" id="MFC5469283.1"/>
    </source>
</evidence>
<gene>
    <name evidence="2" type="ORF">ACFPPD_11175</name>
</gene>
<dbReference type="InterPro" id="IPR043502">
    <property type="entry name" value="DNA/RNA_pol_sf"/>
</dbReference>
<dbReference type="GO" id="GO:0003964">
    <property type="term" value="F:RNA-directed DNA polymerase activity"/>
    <property type="evidence" value="ECO:0007669"/>
    <property type="project" value="UniProtKB-KW"/>
</dbReference>
<comment type="caution">
    <text evidence="2">The sequence shown here is derived from an EMBL/GenBank/DDBJ whole genome shotgun (WGS) entry which is preliminary data.</text>
</comment>
<feature type="domain" description="Reverse transcriptase" evidence="1">
    <location>
        <begin position="51"/>
        <end position="274"/>
    </location>
</feature>
<dbReference type="SUPFAM" id="SSF56672">
    <property type="entry name" value="DNA/RNA polymerases"/>
    <property type="match status" value="1"/>
</dbReference>
<name>A0ABW0LXE9_9BACL</name>
<dbReference type="EMBL" id="JBHSMH010000030">
    <property type="protein sequence ID" value="MFC5469283.1"/>
    <property type="molecule type" value="Genomic_DNA"/>
</dbReference>
<dbReference type="RefSeq" id="WP_209749327.1">
    <property type="nucleotide sequence ID" value="NZ_JBHSMH010000030.1"/>
</dbReference>
<dbReference type="PANTHER" id="PTHR34047">
    <property type="entry name" value="NUCLEAR INTRON MATURASE 1, MITOCHONDRIAL-RELATED"/>
    <property type="match status" value="1"/>
</dbReference>
<evidence type="ECO:0000259" key="1">
    <source>
        <dbReference type="PROSITE" id="PS50878"/>
    </source>
</evidence>
<accession>A0ABW0LXE9</accession>
<organism evidence="2 3">
    <name type="scientific">Cohnella suwonensis</name>
    <dbReference type="NCBI Taxonomy" id="696072"/>
    <lineage>
        <taxon>Bacteria</taxon>
        <taxon>Bacillati</taxon>
        <taxon>Bacillota</taxon>
        <taxon>Bacilli</taxon>
        <taxon>Bacillales</taxon>
        <taxon>Paenibacillaceae</taxon>
        <taxon>Cohnella</taxon>
    </lineage>
</organism>
<dbReference type="InterPro" id="IPR051083">
    <property type="entry name" value="GrpII_Intron_Splice-Mob/Def"/>
</dbReference>
<dbReference type="PROSITE" id="PS50878">
    <property type="entry name" value="RT_POL"/>
    <property type="match status" value="1"/>
</dbReference>
<dbReference type="PANTHER" id="PTHR34047:SF8">
    <property type="entry name" value="PROTEIN YKFC"/>
    <property type="match status" value="1"/>
</dbReference>
<keyword evidence="2" id="KW-0695">RNA-directed DNA polymerase</keyword>
<dbReference type="Proteomes" id="UP001596105">
    <property type="component" value="Unassembled WGS sequence"/>
</dbReference>
<dbReference type="Pfam" id="PF00078">
    <property type="entry name" value="RVT_1"/>
    <property type="match status" value="1"/>
</dbReference>
<dbReference type="InterPro" id="IPR000477">
    <property type="entry name" value="RT_dom"/>
</dbReference>
<dbReference type="InterPro" id="IPR043128">
    <property type="entry name" value="Rev_trsase/Diguanyl_cyclase"/>
</dbReference>
<sequence>MSASAIFNRKFTEKSVRKCYFNKIKHKCSPGIDRINRLSFENRIDEYIKVISNKALNGTYKYIPYKEKLISKGASRPPRQISVPAIRDKITLSLLNDFLSKVFENEVNHKIIQTTVDELKSSIDSGIYDHFIKVDITEFFPSIRHDVLLKKIKGKIRKKSIINLVEEALITPTIPFPSKNTHQNIKGIPQGIAIASILANIYLSNLDNYFSHKANEYKYFRYVDDILILCKKSNITVVKDDLIKSLKELHLEISPTKYKEGKLTEGFTYLGYSYKNIQNRYGFSVRDESIKKFEESLIKVFSEYKFLNKTKTDKFIWKLNKKITGCIFEKKKYGWLFFYSQIDDKKILYHFDWFVRKLCKQVKVDPNVRKRIKRFVRTFHEIIYNLKNTKYIPNFDEMDIKEQRAILRNVFDIRDVKNLKKEEVEIQFKKSVFKFIKELEKDVQDIS</sequence>
<keyword evidence="2" id="KW-0808">Transferase</keyword>
<reference evidence="3" key="1">
    <citation type="journal article" date="2019" name="Int. J. Syst. Evol. Microbiol.">
        <title>The Global Catalogue of Microorganisms (GCM) 10K type strain sequencing project: providing services to taxonomists for standard genome sequencing and annotation.</title>
        <authorList>
            <consortium name="The Broad Institute Genomics Platform"/>
            <consortium name="The Broad Institute Genome Sequencing Center for Infectious Disease"/>
            <person name="Wu L."/>
            <person name="Ma J."/>
        </authorList>
    </citation>
    <scope>NUCLEOTIDE SEQUENCE [LARGE SCALE GENOMIC DNA]</scope>
    <source>
        <strain evidence="3">CCUG 57113</strain>
    </source>
</reference>
<evidence type="ECO:0000313" key="3">
    <source>
        <dbReference type="Proteomes" id="UP001596105"/>
    </source>
</evidence>
<protein>
    <submittedName>
        <fullName evidence="2">Reverse transcriptase domain-containing protein</fullName>
    </submittedName>
</protein>
<keyword evidence="2" id="KW-0548">Nucleotidyltransferase</keyword>
<dbReference type="Gene3D" id="3.30.70.270">
    <property type="match status" value="1"/>
</dbReference>
<keyword evidence="3" id="KW-1185">Reference proteome</keyword>
<proteinExistence type="predicted"/>